<evidence type="ECO:0000256" key="5">
    <source>
        <dbReference type="ARBA" id="ARBA00023172"/>
    </source>
</evidence>
<keyword evidence="7" id="KW-1185">Reference proteome</keyword>
<comment type="subcellular location">
    <subcellularLocation>
        <location evidence="1">Cytoplasm</location>
        <location evidence="1">Nucleoid</location>
    </subcellularLocation>
</comment>
<evidence type="ECO:0000313" key="6">
    <source>
        <dbReference type="EMBL" id="UZP73777.1"/>
    </source>
</evidence>
<comment type="similarity">
    <text evidence="2">Belongs to the RdgC family.</text>
</comment>
<evidence type="ECO:0000256" key="4">
    <source>
        <dbReference type="ARBA" id="ARBA00022490"/>
    </source>
</evidence>
<evidence type="ECO:0000256" key="3">
    <source>
        <dbReference type="ARBA" id="ARBA00022296"/>
    </source>
</evidence>
<protein>
    <recommendedName>
        <fullName evidence="3">Recombination-associated protein RdgC</fullName>
    </recommendedName>
</protein>
<dbReference type="PANTHER" id="PTHR38103:SF1">
    <property type="entry name" value="RECOMBINATION-ASSOCIATED PROTEIN RDGC"/>
    <property type="match status" value="1"/>
</dbReference>
<dbReference type="InterPro" id="IPR007476">
    <property type="entry name" value="RdgC"/>
</dbReference>
<reference evidence="6 7" key="1">
    <citation type="submission" date="2019-02" db="EMBL/GenBank/DDBJ databases">
        <title>Halieaceae_genomes.</title>
        <authorList>
            <person name="Li S.-H."/>
        </authorList>
    </citation>
    <scope>NUCLEOTIDE SEQUENCE [LARGE SCALE GENOMIC DNA]</scope>
    <source>
        <strain evidence="6 7">JH123</strain>
    </source>
</reference>
<dbReference type="EMBL" id="CP036501">
    <property type="protein sequence ID" value="UZP73777.1"/>
    <property type="molecule type" value="Genomic_DNA"/>
</dbReference>
<proteinExistence type="inferred from homology"/>
<name>A0ABY6Q532_9GAMM</name>
<evidence type="ECO:0000256" key="1">
    <source>
        <dbReference type="ARBA" id="ARBA00004453"/>
    </source>
</evidence>
<evidence type="ECO:0000256" key="2">
    <source>
        <dbReference type="ARBA" id="ARBA00008657"/>
    </source>
</evidence>
<dbReference type="Proteomes" id="UP001317963">
    <property type="component" value="Chromosome"/>
</dbReference>
<dbReference type="NCBIfam" id="NF001464">
    <property type="entry name" value="PRK00321.1-5"/>
    <property type="match status" value="1"/>
</dbReference>
<accession>A0ABY6Q532</accession>
<dbReference type="RefSeq" id="WP_279242573.1">
    <property type="nucleotide sequence ID" value="NZ_CP036501.1"/>
</dbReference>
<organism evidence="6 7">
    <name type="scientific">Candidatus Paraluminiphilus aquimaris</name>
    <dbReference type="NCBI Taxonomy" id="2518994"/>
    <lineage>
        <taxon>Bacteria</taxon>
        <taxon>Pseudomonadati</taxon>
        <taxon>Pseudomonadota</taxon>
        <taxon>Gammaproteobacteria</taxon>
        <taxon>Cellvibrionales</taxon>
        <taxon>Halieaceae</taxon>
        <taxon>Candidatus Paraluminiphilus</taxon>
    </lineage>
</organism>
<keyword evidence="5" id="KW-0233">DNA recombination</keyword>
<dbReference type="Pfam" id="PF04381">
    <property type="entry name" value="RdgC"/>
    <property type="match status" value="1"/>
</dbReference>
<dbReference type="PANTHER" id="PTHR38103">
    <property type="entry name" value="RECOMBINATION-ASSOCIATED PROTEIN RDGC"/>
    <property type="match status" value="1"/>
</dbReference>
<evidence type="ECO:0000313" key="7">
    <source>
        <dbReference type="Proteomes" id="UP001317963"/>
    </source>
</evidence>
<keyword evidence="4" id="KW-0963">Cytoplasm</keyword>
<sequence length="301" mass="34025">MWFRNARPYKLPSRLGIDASELSQRLSRRPFVPCRPSQPTSSGWVAALSDDATDFVHKSGDYWLVRLQREERLLPASVIRSEVNNRIQEIQAGQGRRVQRKERLDIVDEVTQDFLPRAFTKSQYLEGLINDREGWVWVNTASAARAEDFLSLLREGLGNLQVTIPDTQKSPVIAMSQWVLNGGLPDGMSLGGDADLEDPHEEGGVVRARGVYLESDEIRSHIESGKQVVRLALSWQDQVDFVLDKDLSIRRIRFSDELKEINDELHEDKLAQRDADCLLMGETLETLQKAITAQFGGLAND</sequence>
<gene>
    <name evidence="6" type="ORF">E0F26_03040</name>
</gene>